<dbReference type="SUPFAM" id="SSF48208">
    <property type="entry name" value="Six-hairpin glycosidases"/>
    <property type="match status" value="1"/>
</dbReference>
<organism evidence="8 9">
    <name type="scientific">Streptococcus constellatus</name>
    <dbReference type="NCBI Taxonomy" id="76860"/>
    <lineage>
        <taxon>Bacteria</taxon>
        <taxon>Bacillati</taxon>
        <taxon>Bacillota</taxon>
        <taxon>Bacilli</taxon>
        <taxon>Lactobacillales</taxon>
        <taxon>Streptococcaceae</taxon>
        <taxon>Streptococcus</taxon>
        <taxon>Streptococcus anginosus group</taxon>
    </lineage>
</organism>
<feature type="active site" description="Nucleophile" evidence="5">
    <location>
        <position position="130"/>
    </location>
</feature>
<dbReference type="RefSeq" id="WP_039677664.1">
    <property type="nucleotide sequence ID" value="NZ_JWIY01000003.1"/>
</dbReference>
<dbReference type="EMBL" id="JWIY01000003">
    <property type="protein sequence ID" value="KIC77639.1"/>
    <property type="molecule type" value="Genomic_DNA"/>
</dbReference>
<dbReference type="Gene3D" id="1.50.10.10">
    <property type="match status" value="1"/>
</dbReference>
<dbReference type="InterPro" id="IPR019834">
    <property type="entry name" value="Glyco_hydro_8_CS"/>
</dbReference>
<dbReference type="PROSITE" id="PS00812">
    <property type="entry name" value="GLYCOSYL_HYDROL_F8"/>
    <property type="match status" value="1"/>
</dbReference>
<keyword evidence="6" id="KW-0119">Carbohydrate metabolism</keyword>
<dbReference type="GO" id="GO:0004553">
    <property type="term" value="F:hydrolase activity, hydrolyzing O-glycosyl compounds"/>
    <property type="evidence" value="ECO:0007669"/>
    <property type="project" value="InterPro"/>
</dbReference>
<evidence type="ECO:0000313" key="8">
    <source>
        <dbReference type="EMBL" id="KIC77639.1"/>
    </source>
</evidence>
<evidence type="ECO:0000256" key="3">
    <source>
        <dbReference type="ARBA" id="ARBA00022801"/>
    </source>
</evidence>
<dbReference type="GO" id="GO:0000272">
    <property type="term" value="P:polysaccharide catabolic process"/>
    <property type="evidence" value="ECO:0007669"/>
    <property type="project" value="UniProtKB-KW"/>
</dbReference>
<evidence type="ECO:0000256" key="4">
    <source>
        <dbReference type="ARBA" id="ARBA00023295"/>
    </source>
</evidence>
<evidence type="ECO:0000256" key="5">
    <source>
        <dbReference type="PROSITE-ProRule" id="PRU10058"/>
    </source>
</evidence>
<dbReference type="Proteomes" id="UP000031339">
    <property type="component" value="Unassembled WGS sequence"/>
</dbReference>
<gene>
    <name evidence="8" type="ORF">RN79_08070</name>
</gene>
<dbReference type="InterPro" id="IPR008928">
    <property type="entry name" value="6-hairpin_glycosidase_sf"/>
</dbReference>
<sequence>MKRTNLRYVWLVGILLTLTAIFTYVRINSTGHLKSQISQQWLKGYVVRQKDQAYVKTTNNKKKDVVLSESQGYGMVIAVEAAKQRNASLKDFERLYNYYLAHRIKNTQLMSWRQTVKNGIVKAETNNATDGDLYIAYALIQAAKLWPQKAAVYNAQAKAILKDILTYNYNSTTGVLTVGNWATSDSKYYRLMRTSDVLPAQFQAFYKLTGNRRWLNIRSNMLSKLEMMSAKTKTGLLPDFLWVEANTVRAVEKKSVASKYDGDYYYNACRLPYNLAQSQDKQSQKILDKMMNFFMKQEILYAGYTLKGKALNNYQSASFGAPIFYAANRNSAYRKLVQQNKYIFMQDLSKENYYEAAMITLVALDAL</sequence>
<accession>A0A0C1HK59</accession>
<keyword evidence="7" id="KW-1133">Transmembrane helix</keyword>
<dbReference type="InterPro" id="IPR012341">
    <property type="entry name" value="6hp_glycosidase-like_sf"/>
</dbReference>
<proteinExistence type="inferred from homology"/>
<feature type="transmembrane region" description="Helical" evidence="7">
    <location>
        <begin position="7"/>
        <end position="27"/>
    </location>
</feature>
<keyword evidence="6" id="KW-0624">Polysaccharide degradation</keyword>
<evidence type="ECO:0000256" key="1">
    <source>
        <dbReference type="ARBA" id="ARBA00009209"/>
    </source>
</evidence>
<keyword evidence="7" id="KW-0472">Membrane</keyword>
<dbReference type="Pfam" id="PF01270">
    <property type="entry name" value="Glyco_hydro_8"/>
    <property type="match status" value="1"/>
</dbReference>
<dbReference type="InterPro" id="IPR002037">
    <property type="entry name" value="Glyco_hydro_8"/>
</dbReference>
<reference evidence="8 9" key="1">
    <citation type="submission" date="2014-12" db="EMBL/GenBank/DDBJ databases">
        <title>Partial genome sequence of Streptococcus constellatus KCOM 1650 (= ChDC B144).</title>
        <authorList>
            <person name="Kook J.-K."/>
            <person name="Park S.-N."/>
            <person name="Lim Y.K."/>
            <person name="Jo E."/>
        </authorList>
    </citation>
    <scope>NUCLEOTIDE SEQUENCE [LARGE SCALE GENOMIC DNA]</scope>
    <source>
        <strain evidence="8 9">KCOM 1650</strain>
    </source>
</reference>
<keyword evidence="2" id="KW-0732">Signal</keyword>
<comment type="caution">
    <text evidence="8">The sequence shown here is derived from an EMBL/GenBank/DDBJ whole genome shotgun (WGS) entry which is preliminary data.</text>
</comment>
<dbReference type="OrthoDB" id="9803461at2"/>
<name>A0A0C1HK59_STRCV</name>
<evidence type="ECO:0000256" key="6">
    <source>
        <dbReference type="RuleBase" id="RU361167"/>
    </source>
</evidence>
<evidence type="ECO:0000256" key="7">
    <source>
        <dbReference type="SAM" id="Phobius"/>
    </source>
</evidence>
<dbReference type="AlphaFoldDB" id="A0A0C1HK59"/>
<evidence type="ECO:0000313" key="9">
    <source>
        <dbReference type="Proteomes" id="UP000031339"/>
    </source>
</evidence>
<evidence type="ECO:0000256" key="2">
    <source>
        <dbReference type="ARBA" id="ARBA00022729"/>
    </source>
</evidence>
<comment type="similarity">
    <text evidence="1 6">Belongs to the glycosyl hydrolase 8 (cellulase D) family.</text>
</comment>
<protein>
    <recommendedName>
        <fullName evidence="6">Glucanase</fullName>
        <ecNumber evidence="6">3.2.1.-</ecNumber>
    </recommendedName>
</protein>
<keyword evidence="7" id="KW-0812">Transmembrane</keyword>
<keyword evidence="3 6" id="KW-0378">Hydrolase</keyword>
<dbReference type="PRINTS" id="PR00735">
    <property type="entry name" value="GLHYDRLASE8"/>
</dbReference>
<keyword evidence="4 6" id="KW-0326">Glycosidase</keyword>
<dbReference type="EC" id="3.2.1.-" evidence="6"/>